<dbReference type="Gene3D" id="1.20.58.340">
    <property type="entry name" value="Magnesium transport protein CorA, transmembrane region"/>
    <property type="match status" value="1"/>
</dbReference>
<evidence type="ECO:0000256" key="3">
    <source>
        <dbReference type="ARBA" id="ARBA00022989"/>
    </source>
</evidence>
<comment type="subcellular location">
    <subcellularLocation>
        <location evidence="1">Membrane</location>
        <topology evidence="1">Multi-pass membrane protein</topology>
    </subcellularLocation>
</comment>
<dbReference type="GO" id="GO:0046873">
    <property type="term" value="F:metal ion transmembrane transporter activity"/>
    <property type="evidence" value="ECO:0007669"/>
    <property type="project" value="InterPro"/>
</dbReference>
<organism evidence="7 8">
    <name type="scientific">Xylaria arbuscula</name>
    <dbReference type="NCBI Taxonomy" id="114810"/>
    <lineage>
        <taxon>Eukaryota</taxon>
        <taxon>Fungi</taxon>
        <taxon>Dikarya</taxon>
        <taxon>Ascomycota</taxon>
        <taxon>Pezizomycotina</taxon>
        <taxon>Sordariomycetes</taxon>
        <taxon>Xylariomycetidae</taxon>
        <taxon>Xylariales</taxon>
        <taxon>Xylariaceae</taxon>
        <taxon>Xylaria</taxon>
    </lineage>
</organism>
<evidence type="ECO:0000256" key="1">
    <source>
        <dbReference type="ARBA" id="ARBA00004141"/>
    </source>
</evidence>
<reference evidence="7" key="1">
    <citation type="submission" date="2022-07" db="EMBL/GenBank/DDBJ databases">
        <title>Genome Sequence of Xylaria arbuscula.</title>
        <authorList>
            <person name="Buettner E."/>
        </authorList>
    </citation>
    <scope>NUCLEOTIDE SEQUENCE</scope>
    <source>
        <strain evidence="7">VT107</strain>
    </source>
</reference>
<evidence type="ECO:0000256" key="2">
    <source>
        <dbReference type="ARBA" id="ARBA00022692"/>
    </source>
</evidence>
<proteinExistence type="predicted"/>
<feature type="transmembrane region" description="Helical" evidence="6">
    <location>
        <begin position="530"/>
        <end position="551"/>
    </location>
</feature>
<keyword evidence="3 6" id="KW-1133">Transmembrane helix</keyword>
<evidence type="ECO:0000256" key="6">
    <source>
        <dbReference type="SAM" id="Phobius"/>
    </source>
</evidence>
<comment type="caution">
    <text evidence="7">The sequence shown here is derived from an EMBL/GenBank/DDBJ whole genome shotgun (WGS) entry which is preliminary data.</text>
</comment>
<dbReference type="Proteomes" id="UP001148614">
    <property type="component" value="Unassembled WGS sequence"/>
</dbReference>
<dbReference type="GO" id="GO:0016020">
    <property type="term" value="C:membrane"/>
    <property type="evidence" value="ECO:0007669"/>
    <property type="project" value="UniProtKB-SubCell"/>
</dbReference>
<keyword evidence="4 6" id="KW-0472">Membrane</keyword>
<keyword evidence="2 6" id="KW-0812">Transmembrane</keyword>
<dbReference type="AlphaFoldDB" id="A0A9W8NKQ6"/>
<dbReference type="EMBL" id="JANPWZ010000207">
    <property type="protein sequence ID" value="KAJ3578496.1"/>
    <property type="molecule type" value="Genomic_DNA"/>
</dbReference>
<protein>
    <submittedName>
        <fullName evidence="7">Uncharacterized protein</fullName>
    </submittedName>
</protein>
<name>A0A9W8NKQ6_9PEZI</name>
<evidence type="ECO:0000313" key="8">
    <source>
        <dbReference type="Proteomes" id="UP001148614"/>
    </source>
</evidence>
<evidence type="ECO:0000256" key="4">
    <source>
        <dbReference type="ARBA" id="ARBA00023136"/>
    </source>
</evidence>
<feature type="transmembrane region" description="Helical" evidence="6">
    <location>
        <begin position="499"/>
        <end position="518"/>
    </location>
</feature>
<dbReference type="Pfam" id="PF01544">
    <property type="entry name" value="CorA"/>
    <property type="match status" value="1"/>
</dbReference>
<gene>
    <name evidence="7" type="ORF">NPX13_g2070</name>
</gene>
<dbReference type="InterPro" id="IPR002523">
    <property type="entry name" value="MgTranspt_CorA/ZnTranspt_ZntB"/>
</dbReference>
<keyword evidence="8" id="KW-1185">Reference proteome</keyword>
<sequence>MAPEPSGELLQPREPRCPLSTMTPEHSTRWSAPAINNSSSSSSLTVQEQQEKYVICIRGYSLRRKEQTIYPGDNFRQLAQFLSESTQNVPSSNDNGVRNKPSKFVVIHLYENGREKQQIEFQDSVSCLEAIQLPSLQPQSGSVIFMRGFPSSHWLKILGTHYRVDPEFFRRHLEISQSKVDYKLSYLYSSGPRIVRLRVTDIFVRPVTITEEELISKRQEAARALRKYQMQLGAGGNVGESIIRRISYHDGTYFTIEHDISIYLKRSDRRGWYALVWNDVGRDLSQCPSAPWTRQGSSADQIPDLAPVCQPIRMYRERGSLAMNKNFIASASINRTAENLYQSSCLLPQAYGSSLNAQFIPDHPMYALSEIFSFAATSEHQFLSLIASLIHNEVYSDSRPPEFAVTNLKYAKDLLDDHANSIQDNMRFLIKSDCVVTESRRDPSVDDRVKSVIEDYTTLLDTASKLSALCLQGMTIIANEARLKEARNSSAQSKRSETLTLLAFFYLPLTLAASLFGMNVVQLGQGSVSIGWALLALFGFLMFQMAIYYGAKRVNEVVGLVDERLREALR</sequence>
<dbReference type="SUPFAM" id="SSF144083">
    <property type="entry name" value="Magnesium transport protein CorA, transmembrane region"/>
    <property type="match status" value="1"/>
</dbReference>
<dbReference type="InterPro" id="IPR045863">
    <property type="entry name" value="CorA_TM1_TM2"/>
</dbReference>
<feature type="region of interest" description="Disordered" evidence="5">
    <location>
        <begin position="1"/>
        <end position="43"/>
    </location>
</feature>
<evidence type="ECO:0000256" key="5">
    <source>
        <dbReference type="SAM" id="MobiDB-lite"/>
    </source>
</evidence>
<evidence type="ECO:0000313" key="7">
    <source>
        <dbReference type="EMBL" id="KAJ3578496.1"/>
    </source>
</evidence>
<accession>A0A9W8NKQ6</accession>